<evidence type="ECO:0000313" key="10">
    <source>
        <dbReference type="EMBL" id="KIW02353.1"/>
    </source>
</evidence>
<evidence type="ECO:0000256" key="1">
    <source>
        <dbReference type="ARBA" id="ARBA00022679"/>
    </source>
</evidence>
<dbReference type="GO" id="GO:0030791">
    <property type="term" value="F:arsenite methyltransferase activity"/>
    <property type="evidence" value="ECO:0007669"/>
    <property type="project" value="UniProtKB-EC"/>
</dbReference>
<comment type="catalytic activity">
    <reaction evidence="6">
        <text>arsenic triglutathione + [thioredoxin]-dithiol + S-adenosyl-L-methionine + 2 H2O = methylarsonous acid + [thioredoxin]-disulfide + 3 glutathione + S-adenosyl-L-homocysteine + H(+)</text>
        <dbReference type="Rhea" id="RHEA:69460"/>
        <dbReference type="Rhea" id="RHEA-COMP:10698"/>
        <dbReference type="Rhea" id="RHEA-COMP:10700"/>
        <dbReference type="ChEBI" id="CHEBI:15377"/>
        <dbReference type="ChEBI" id="CHEBI:15378"/>
        <dbReference type="ChEBI" id="CHEBI:17826"/>
        <dbReference type="ChEBI" id="CHEBI:29950"/>
        <dbReference type="ChEBI" id="CHEBI:50058"/>
        <dbReference type="ChEBI" id="CHEBI:57856"/>
        <dbReference type="ChEBI" id="CHEBI:57925"/>
        <dbReference type="ChEBI" id="CHEBI:59789"/>
        <dbReference type="ChEBI" id="CHEBI:183640"/>
        <dbReference type="EC" id="2.1.1.137"/>
    </reaction>
</comment>
<dbReference type="PANTHER" id="PTHR43675">
    <property type="entry name" value="ARSENITE METHYLTRANSFERASE"/>
    <property type="match status" value="1"/>
</dbReference>
<keyword evidence="2" id="KW-0949">S-adenosyl-L-methionine</keyword>
<evidence type="ECO:0000256" key="6">
    <source>
        <dbReference type="ARBA" id="ARBA00047941"/>
    </source>
</evidence>
<dbReference type="AlphaFoldDB" id="A0A0D2A6J2"/>
<dbReference type="EC" id="2.1.1.137" evidence="4"/>
<comment type="catalytic activity">
    <reaction evidence="8">
        <text>arsenic triglutathione + 3 [thioredoxin]-dithiol + 3 S-adenosyl-L-methionine = trimethylarsine + 3 [thioredoxin]-disulfide + 3 glutathione + 3 S-adenosyl-L-homocysteine + 3 H(+)</text>
        <dbReference type="Rhea" id="RHEA:69432"/>
        <dbReference type="Rhea" id="RHEA-COMP:10698"/>
        <dbReference type="Rhea" id="RHEA-COMP:10700"/>
        <dbReference type="ChEBI" id="CHEBI:15378"/>
        <dbReference type="ChEBI" id="CHEBI:27130"/>
        <dbReference type="ChEBI" id="CHEBI:29950"/>
        <dbReference type="ChEBI" id="CHEBI:50058"/>
        <dbReference type="ChEBI" id="CHEBI:57856"/>
        <dbReference type="ChEBI" id="CHEBI:57925"/>
        <dbReference type="ChEBI" id="CHEBI:59789"/>
        <dbReference type="ChEBI" id="CHEBI:183640"/>
        <dbReference type="EC" id="2.1.1.137"/>
    </reaction>
</comment>
<dbReference type="InterPro" id="IPR026669">
    <property type="entry name" value="Arsenite_MeTrfase-like"/>
</dbReference>
<organism evidence="10 11">
    <name type="scientific">Verruconis gallopava</name>
    <dbReference type="NCBI Taxonomy" id="253628"/>
    <lineage>
        <taxon>Eukaryota</taxon>
        <taxon>Fungi</taxon>
        <taxon>Dikarya</taxon>
        <taxon>Ascomycota</taxon>
        <taxon>Pezizomycotina</taxon>
        <taxon>Dothideomycetes</taxon>
        <taxon>Pleosporomycetidae</taxon>
        <taxon>Venturiales</taxon>
        <taxon>Sympoventuriaceae</taxon>
        <taxon>Verruconis</taxon>
    </lineage>
</organism>
<dbReference type="GeneID" id="27314148"/>
<keyword evidence="1" id="KW-0808">Transferase</keyword>
<evidence type="ECO:0000256" key="4">
    <source>
        <dbReference type="ARBA" id="ARBA00034521"/>
    </source>
</evidence>
<dbReference type="CDD" id="cd02440">
    <property type="entry name" value="AdoMet_MTases"/>
    <property type="match status" value="1"/>
</dbReference>
<name>A0A0D2A6J2_9PEZI</name>
<feature type="domain" description="Methyltransferase" evidence="9">
    <location>
        <begin position="45"/>
        <end position="170"/>
    </location>
</feature>
<dbReference type="InterPro" id="IPR025714">
    <property type="entry name" value="Methyltranfer_dom"/>
</dbReference>
<protein>
    <recommendedName>
        <fullName evidence="5">Arsenite methyltransferase</fullName>
        <ecNumber evidence="4">2.1.1.137</ecNumber>
    </recommendedName>
</protein>
<evidence type="ECO:0000256" key="2">
    <source>
        <dbReference type="ARBA" id="ARBA00022691"/>
    </source>
</evidence>
<proteinExistence type="inferred from homology"/>
<dbReference type="HOGENOM" id="CLU_037990_2_6_1"/>
<dbReference type="Pfam" id="PF13847">
    <property type="entry name" value="Methyltransf_31"/>
    <property type="match status" value="1"/>
</dbReference>
<dbReference type="STRING" id="253628.A0A0D2A6J2"/>
<accession>A0A0D2A6J2</accession>
<dbReference type="RefSeq" id="XP_016212222.1">
    <property type="nucleotide sequence ID" value="XM_016359774.1"/>
</dbReference>
<dbReference type="VEuPathDB" id="FungiDB:PV09_06175"/>
<dbReference type="Gene3D" id="3.40.50.150">
    <property type="entry name" value="Vaccinia Virus protein VP39"/>
    <property type="match status" value="1"/>
</dbReference>
<evidence type="ECO:0000256" key="7">
    <source>
        <dbReference type="ARBA" id="ARBA00047943"/>
    </source>
</evidence>
<reference evidence="10 11" key="1">
    <citation type="submission" date="2015-01" db="EMBL/GenBank/DDBJ databases">
        <title>The Genome Sequence of Ochroconis gallopava CBS43764.</title>
        <authorList>
            <consortium name="The Broad Institute Genomics Platform"/>
            <person name="Cuomo C."/>
            <person name="de Hoog S."/>
            <person name="Gorbushina A."/>
            <person name="Stielow B."/>
            <person name="Teixiera M."/>
            <person name="Abouelleil A."/>
            <person name="Chapman S.B."/>
            <person name="Priest M."/>
            <person name="Young S.K."/>
            <person name="Wortman J."/>
            <person name="Nusbaum C."/>
            <person name="Birren B."/>
        </authorList>
    </citation>
    <scope>NUCLEOTIDE SEQUENCE [LARGE SCALE GENOMIC DNA]</scope>
    <source>
        <strain evidence="10 11">CBS 43764</strain>
    </source>
</reference>
<gene>
    <name evidence="10" type="ORF">PV09_06175</name>
</gene>
<dbReference type="PANTHER" id="PTHR43675:SF8">
    <property type="entry name" value="ARSENITE METHYLTRANSFERASE"/>
    <property type="match status" value="1"/>
</dbReference>
<dbReference type="OrthoDB" id="6329284at2759"/>
<comment type="catalytic activity">
    <reaction evidence="7">
        <text>arsenic triglutathione + 2 [thioredoxin]-dithiol + 2 S-adenosyl-L-methionine + H2O = dimethylarsinous acid + 2 [thioredoxin]-disulfide + 3 glutathione + 2 S-adenosyl-L-homocysteine + 2 H(+)</text>
        <dbReference type="Rhea" id="RHEA:69464"/>
        <dbReference type="Rhea" id="RHEA-COMP:10698"/>
        <dbReference type="Rhea" id="RHEA-COMP:10700"/>
        <dbReference type="ChEBI" id="CHEBI:15377"/>
        <dbReference type="ChEBI" id="CHEBI:15378"/>
        <dbReference type="ChEBI" id="CHEBI:23808"/>
        <dbReference type="ChEBI" id="CHEBI:29950"/>
        <dbReference type="ChEBI" id="CHEBI:50058"/>
        <dbReference type="ChEBI" id="CHEBI:57856"/>
        <dbReference type="ChEBI" id="CHEBI:57925"/>
        <dbReference type="ChEBI" id="CHEBI:59789"/>
        <dbReference type="ChEBI" id="CHEBI:183640"/>
        <dbReference type="EC" id="2.1.1.137"/>
    </reaction>
</comment>
<dbReference type="EMBL" id="KN847549">
    <property type="protein sequence ID" value="KIW02353.1"/>
    <property type="molecule type" value="Genomic_DNA"/>
</dbReference>
<dbReference type="Proteomes" id="UP000053259">
    <property type="component" value="Unassembled WGS sequence"/>
</dbReference>
<sequence length="287" mass="31949">MSSPSTNYVSVVQSFYNNLGAKYDTMTHSFHERAAENIVEITCIRKGQHVLDLATGTGNVALKAAAMVGKSGRVLGIDISDQFLSLAMTKAEQLSVQDIVQFEQQDVMNLHLPEGFEKNSFDTVTCASAIAMFPDPNAVVRTVASEFLKPGGIFVADQQSGNLPAKIFLEAVKEQGFKPPLDFSCLNSSETCLQHLFEGTGFEVKTIMDFDLSSTRPKWDVSTLPKMEEMWKNLVEVHKWLSFGIDELPKDRFEKVKASWMDELTRLRGEDGFLMSENIQHIVVAVL</sequence>
<comment type="similarity">
    <text evidence="3">Belongs to the methyltransferase superfamily. Arsenite methyltransferase family.</text>
</comment>
<evidence type="ECO:0000259" key="9">
    <source>
        <dbReference type="Pfam" id="PF13847"/>
    </source>
</evidence>
<dbReference type="InParanoid" id="A0A0D2A6J2"/>
<evidence type="ECO:0000313" key="11">
    <source>
        <dbReference type="Proteomes" id="UP000053259"/>
    </source>
</evidence>
<evidence type="ECO:0000256" key="3">
    <source>
        <dbReference type="ARBA" id="ARBA00034487"/>
    </source>
</evidence>
<evidence type="ECO:0000256" key="5">
    <source>
        <dbReference type="ARBA" id="ARBA00034545"/>
    </source>
</evidence>
<dbReference type="InterPro" id="IPR029063">
    <property type="entry name" value="SAM-dependent_MTases_sf"/>
</dbReference>
<keyword evidence="11" id="KW-1185">Reference proteome</keyword>
<evidence type="ECO:0000256" key="8">
    <source>
        <dbReference type="ARBA" id="ARBA00048428"/>
    </source>
</evidence>
<dbReference type="SUPFAM" id="SSF53335">
    <property type="entry name" value="S-adenosyl-L-methionine-dependent methyltransferases"/>
    <property type="match status" value="1"/>
</dbReference>